<feature type="domain" description="DNA polymerase alpha/delta/epsilon subunit B" evidence="10">
    <location>
        <begin position="193"/>
        <end position="407"/>
    </location>
</feature>
<dbReference type="GO" id="GO:0043625">
    <property type="term" value="C:delta DNA polymerase complex"/>
    <property type="evidence" value="ECO:0007669"/>
    <property type="project" value="TreeGrafter"/>
</dbReference>
<dbReference type="PANTHER" id="PTHR10416">
    <property type="entry name" value="DNA POLYMERASE DELTA SUBUNIT 2"/>
    <property type="match status" value="1"/>
</dbReference>
<dbReference type="EC" id="2.7.7.7" evidence="3"/>
<dbReference type="GO" id="GO:0003887">
    <property type="term" value="F:DNA-directed DNA polymerase activity"/>
    <property type="evidence" value="ECO:0007669"/>
    <property type="project" value="UniProtKB-KW"/>
</dbReference>
<keyword evidence="13" id="KW-1185">Reference proteome</keyword>
<organism evidence="12 13">
    <name type="scientific">Mortierella polycephala</name>
    <dbReference type="NCBI Taxonomy" id="41804"/>
    <lineage>
        <taxon>Eukaryota</taxon>
        <taxon>Fungi</taxon>
        <taxon>Fungi incertae sedis</taxon>
        <taxon>Mucoromycota</taxon>
        <taxon>Mortierellomycotina</taxon>
        <taxon>Mortierellomycetes</taxon>
        <taxon>Mortierellales</taxon>
        <taxon>Mortierellaceae</taxon>
        <taxon>Mortierella</taxon>
    </lineage>
</organism>
<dbReference type="OrthoDB" id="3763at2759"/>
<dbReference type="CDD" id="cd07387">
    <property type="entry name" value="MPP_PolD2_C"/>
    <property type="match status" value="1"/>
</dbReference>
<evidence type="ECO:0000256" key="9">
    <source>
        <dbReference type="ARBA" id="ARBA00049244"/>
    </source>
</evidence>
<comment type="caution">
    <text evidence="12">The sequence shown here is derived from an EMBL/GenBank/DDBJ whole genome shotgun (WGS) entry which is preliminary data.</text>
</comment>
<feature type="domain" description="DNA polymerase delta subunit OB-fold" evidence="11">
    <location>
        <begin position="38"/>
        <end position="170"/>
    </location>
</feature>
<evidence type="ECO:0000256" key="2">
    <source>
        <dbReference type="ARBA" id="ARBA00006035"/>
    </source>
</evidence>
<dbReference type="Pfam" id="PF04042">
    <property type="entry name" value="DNA_pol_E_B"/>
    <property type="match status" value="1"/>
</dbReference>
<dbReference type="FunFam" id="3.60.21.50:FF:000002">
    <property type="entry name" value="DNA polymerase delta small subunit"/>
    <property type="match status" value="1"/>
</dbReference>
<evidence type="ECO:0000313" key="13">
    <source>
        <dbReference type="Proteomes" id="UP000726737"/>
    </source>
</evidence>
<keyword evidence="6" id="KW-0235">DNA replication</keyword>
<evidence type="ECO:0000313" key="12">
    <source>
        <dbReference type="EMBL" id="KAG0260104.1"/>
    </source>
</evidence>
<evidence type="ECO:0000256" key="4">
    <source>
        <dbReference type="ARBA" id="ARBA00022679"/>
    </source>
</evidence>
<proteinExistence type="inferred from homology"/>
<evidence type="ECO:0000259" key="10">
    <source>
        <dbReference type="Pfam" id="PF04042"/>
    </source>
</evidence>
<dbReference type="GO" id="GO:0006281">
    <property type="term" value="P:DNA repair"/>
    <property type="evidence" value="ECO:0007669"/>
    <property type="project" value="UniProtKB-ARBA"/>
</dbReference>
<dbReference type="Pfam" id="PF18018">
    <property type="entry name" value="DNA_pol_D_N"/>
    <property type="match status" value="1"/>
</dbReference>
<dbReference type="PANTHER" id="PTHR10416:SF0">
    <property type="entry name" value="DNA POLYMERASE DELTA SUBUNIT 2"/>
    <property type="match status" value="1"/>
</dbReference>
<comment type="catalytic activity">
    <reaction evidence="9">
        <text>DNA(n) + a 2'-deoxyribonucleoside 5'-triphosphate = DNA(n+1) + diphosphate</text>
        <dbReference type="Rhea" id="RHEA:22508"/>
        <dbReference type="Rhea" id="RHEA-COMP:17339"/>
        <dbReference type="Rhea" id="RHEA-COMP:17340"/>
        <dbReference type="ChEBI" id="CHEBI:33019"/>
        <dbReference type="ChEBI" id="CHEBI:61560"/>
        <dbReference type="ChEBI" id="CHEBI:173112"/>
        <dbReference type="EC" id="2.7.7.7"/>
    </reaction>
</comment>
<evidence type="ECO:0000256" key="8">
    <source>
        <dbReference type="ARBA" id="ARBA00023242"/>
    </source>
</evidence>
<protein>
    <recommendedName>
        <fullName evidence="3">DNA-directed DNA polymerase</fullName>
        <ecNumber evidence="3">2.7.7.7</ecNumber>
    </recommendedName>
</protein>
<dbReference type="GO" id="GO:1902969">
    <property type="term" value="P:mitotic DNA replication"/>
    <property type="evidence" value="ECO:0007669"/>
    <property type="project" value="UniProtKB-ARBA"/>
</dbReference>
<name>A0A9P6U5G4_9FUNG</name>
<evidence type="ECO:0000256" key="5">
    <source>
        <dbReference type="ARBA" id="ARBA00022695"/>
    </source>
</evidence>
<dbReference type="Gene3D" id="3.60.21.50">
    <property type="match status" value="1"/>
</dbReference>
<evidence type="ECO:0000256" key="1">
    <source>
        <dbReference type="ARBA" id="ARBA00004123"/>
    </source>
</evidence>
<gene>
    <name evidence="12" type="ORF">BG011_002123</name>
</gene>
<keyword evidence="5" id="KW-0548">Nucleotidyltransferase</keyword>
<keyword evidence="7" id="KW-0239">DNA-directed DNA polymerase</keyword>
<sequence>MSSMETEPVSISRRQAVFDSLGPLQEKFVVKSRDYKMQYAHLYFMRLMLMRPIVLEHAQQKWGSLDPKAKHVEKVLDVQQGDISYLVGTVYMDMKLKPNILDDITKDHWIAAQPDRPKYIDDSDSVYLEDESGRVKLTGPKINSDFFVTGVIMGVLGSEDTDGDFKVIDICYAGEAPQEQSSLMETDEADKYVALVSGLGIGSNEFKPLELDLLAEFLTGEIGGTKEQTNSSSIVRVIIAGNSIIIPDIVEDDTKTKKYGYDRSTFVTEPTKILDRFLQEICSSVAVDIMPGDKDPSSVTMPQQPIHPALLPSARGFSTFQSVTNPYWSGVDNVTILGTSGQTIDDIYKYVKSENRLEMAIKTLNWRHLAPTTPDTLWCYPFKDIDPFIMHQAPHIYFIGNQDKFATELVTGKQGQRTRVVMLPSFALTGTIALVNLRTLECHTVCLSSSTRK</sequence>
<evidence type="ECO:0000256" key="3">
    <source>
        <dbReference type="ARBA" id="ARBA00012417"/>
    </source>
</evidence>
<evidence type="ECO:0000256" key="7">
    <source>
        <dbReference type="ARBA" id="ARBA00022932"/>
    </source>
</evidence>
<evidence type="ECO:0000256" key="6">
    <source>
        <dbReference type="ARBA" id="ARBA00022705"/>
    </source>
</evidence>
<dbReference type="GO" id="GO:0003677">
    <property type="term" value="F:DNA binding"/>
    <property type="evidence" value="ECO:0007669"/>
    <property type="project" value="InterPro"/>
</dbReference>
<dbReference type="AlphaFoldDB" id="A0A9P6U5G4"/>
<dbReference type="EMBL" id="JAAAJA010000164">
    <property type="protein sequence ID" value="KAG0260104.1"/>
    <property type="molecule type" value="Genomic_DNA"/>
</dbReference>
<comment type="similarity">
    <text evidence="2">Belongs to the DNA polymerase delta/II small subunit family.</text>
</comment>
<dbReference type="Gene3D" id="2.40.50.430">
    <property type="match status" value="1"/>
</dbReference>
<evidence type="ECO:0000259" key="11">
    <source>
        <dbReference type="Pfam" id="PF18018"/>
    </source>
</evidence>
<dbReference type="InterPro" id="IPR007185">
    <property type="entry name" value="DNA_pol_a/d/e_bsu"/>
</dbReference>
<keyword evidence="4" id="KW-0808">Transferase</keyword>
<dbReference type="FunFam" id="2.40.50.430:FF:000002">
    <property type="entry name" value="DNA polymerase delta subunit"/>
    <property type="match status" value="1"/>
</dbReference>
<keyword evidence="8" id="KW-0539">Nucleus</keyword>
<reference evidence="12" key="1">
    <citation type="journal article" date="2020" name="Fungal Divers.">
        <title>Resolving the Mortierellaceae phylogeny through synthesis of multi-gene phylogenetics and phylogenomics.</title>
        <authorList>
            <person name="Vandepol N."/>
            <person name="Liber J."/>
            <person name="Desiro A."/>
            <person name="Na H."/>
            <person name="Kennedy M."/>
            <person name="Barry K."/>
            <person name="Grigoriev I.V."/>
            <person name="Miller A.N."/>
            <person name="O'Donnell K."/>
            <person name="Stajich J.E."/>
            <person name="Bonito G."/>
        </authorList>
    </citation>
    <scope>NUCLEOTIDE SEQUENCE</scope>
    <source>
        <strain evidence="12">KOD948</strain>
    </source>
</reference>
<dbReference type="Proteomes" id="UP000726737">
    <property type="component" value="Unassembled WGS sequence"/>
</dbReference>
<dbReference type="InterPro" id="IPR041863">
    <property type="entry name" value="PolD2_C"/>
</dbReference>
<accession>A0A9P6U5G4</accession>
<dbReference type="InterPro" id="IPR024826">
    <property type="entry name" value="DNA_pol_delta/II_ssu"/>
</dbReference>
<dbReference type="GO" id="GO:0006273">
    <property type="term" value="P:lagging strand elongation"/>
    <property type="evidence" value="ECO:0007669"/>
    <property type="project" value="UniProtKB-ARBA"/>
</dbReference>
<dbReference type="InterPro" id="IPR040663">
    <property type="entry name" value="DNA_pol_D_N"/>
</dbReference>
<comment type="subcellular location">
    <subcellularLocation>
        <location evidence="1">Nucleus</location>
    </subcellularLocation>
</comment>